<dbReference type="AlphaFoldDB" id="M2PTG8"/>
<protein>
    <submittedName>
        <fullName evidence="1">Uncharacterized protein</fullName>
    </submittedName>
</protein>
<evidence type="ECO:0000313" key="1">
    <source>
        <dbReference type="EMBL" id="EMD39989.1"/>
    </source>
</evidence>
<organism evidence="1 2">
    <name type="scientific">Ceriporiopsis subvermispora (strain B)</name>
    <name type="common">White-rot fungus</name>
    <name type="synonym">Gelatoporia subvermispora</name>
    <dbReference type="NCBI Taxonomy" id="914234"/>
    <lineage>
        <taxon>Eukaryota</taxon>
        <taxon>Fungi</taxon>
        <taxon>Dikarya</taxon>
        <taxon>Basidiomycota</taxon>
        <taxon>Agaricomycotina</taxon>
        <taxon>Agaricomycetes</taxon>
        <taxon>Polyporales</taxon>
        <taxon>Gelatoporiaceae</taxon>
        <taxon>Gelatoporia</taxon>
    </lineage>
</organism>
<dbReference type="Proteomes" id="UP000016930">
    <property type="component" value="Unassembled WGS sequence"/>
</dbReference>
<accession>M2PTG8</accession>
<reference evidence="1 2" key="1">
    <citation type="journal article" date="2012" name="Proc. Natl. Acad. Sci. U.S.A.">
        <title>Comparative genomics of Ceriporiopsis subvermispora and Phanerochaete chrysosporium provide insight into selective ligninolysis.</title>
        <authorList>
            <person name="Fernandez-Fueyo E."/>
            <person name="Ruiz-Duenas F.J."/>
            <person name="Ferreira P."/>
            <person name="Floudas D."/>
            <person name="Hibbett D.S."/>
            <person name="Canessa P."/>
            <person name="Larrondo L.F."/>
            <person name="James T.Y."/>
            <person name="Seelenfreund D."/>
            <person name="Lobos S."/>
            <person name="Polanco R."/>
            <person name="Tello M."/>
            <person name="Honda Y."/>
            <person name="Watanabe T."/>
            <person name="Watanabe T."/>
            <person name="Ryu J.S."/>
            <person name="Kubicek C.P."/>
            <person name="Schmoll M."/>
            <person name="Gaskell J."/>
            <person name="Hammel K.E."/>
            <person name="St John F.J."/>
            <person name="Vanden Wymelenberg A."/>
            <person name="Sabat G."/>
            <person name="Splinter BonDurant S."/>
            <person name="Syed K."/>
            <person name="Yadav J.S."/>
            <person name="Doddapaneni H."/>
            <person name="Subramanian V."/>
            <person name="Lavin J.L."/>
            <person name="Oguiza J.A."/>
            <person name="Perez G."/>
            <person name="Pisabarro A.G."/>
            <person name="Ramirez L."/>
            <person name="Santoyo F."/>
            <person name="Master E."/>
            <person name="Coutinho P.M."/>
            <person name="Henrissat B."/>
            <person name="Lombard V."/>
            <person name="Magnuson J.K."/>
            <person name="Kuees U."/>
            <person name="Hori C."/>
            <person name="Igarashi K."/>
            <person name="Samejima M."/>
            <person name="Held B.W."/>
            <person name="Barry K.W."/>
            <person name="LaButti K.M."/>
            <person name="Lapidus A."/>
            <person name="Lindquist E.A."/>
            <person name="Lucas S.M."/>
            <person name="Riley R."/>
            <person name="Salamov A.A."/>
            <person name="Hoffmeister D."/>
            <person name="Schwenk D."/>
            <person name="Hadar Y."/>
            <person name="Yarden O."/>
            <person name="de Vries R.P."/>
            <person name="Wiebenga A."/>
            <person name="Stenlid J."/>
            <person name="Eastwood D."/>
            <person name="Grigoriev I.V."/>
            <person name="Berka R.M."/>
            <person name="Blanchette R.A."/>
            <person name="Kersten P."/>
            <person name="Martinez A.T."/>
            <person name="Vicuna R."/>
            <person name="Cullen D."/>
        </authorList>
    </citation>
    <scope>NUCLEOTIDE SEQUENCE [LARGE SCALE GENOMIC DNA]</scope>
    <source>
        <strain evidence="1 2">B</strain>
    </source>
</reference>
<gene>
    <name evidence="1" type="ORF">CERSUDRAFT_81309</name>
</gene>
<sequence>MTTSVGSSIRLASFVASSKALVCKYPNNEAFEADEIENRCVWMVSSNFRHFCRKATFGER</sequence>
<keyword evidence="2" id="KW-1185">Reference proteome</keyword>
<proteinExistence type="predicted"/>
<evidence type="ECO:0000313" key="2">
    <source>
        <dbReference type="Proteomes" id="UP000016930"/>
    </source>
</evidence>
<name>M2PTG8_CERS8</name>
<dbReference type="HOGENOM" id="CLU_2941517_0_0_1"/>
<dbReference type="EMBL" id="KB445793">
    <property type="protein sequence ID" value="EMD39989.1"/>
    <property type="molecule type" value="Genomic_DNA"/>
</dbReference>